<dbReference type="InterPro" id="IPR036396">
    <property type="entry name" value="Cyt_P450_sf"/>
</dbReference>
<sequence>MRTPHTTNLSHLLDPGHAAEPYSFYTELRTESPVQWDDWMQTWAVLGHPEIVDLSKDKRLSVAKISDFHESLPEQARGDIELLARTLSDMMLFNDPPHHTRLRRLIRPSLSPRLTRELRFHVQELADELLDKVLPSGRMDIIHDFSEPLSRGVIAKLAGVSADATHLLESWQGLLHEFFTQSDAQNARIQALRESFDRTATARRNGTADDFFSRMISPQLRAADYTEDEVFANFLLLIDAGQATTTHLIGNAVLALLNNDEQTQRLRRDPELITPATNELMRYDSSVQFTTRKALADIDLGDHLIRAGQSVTLVLGSGNRDPRRYTDPDTLDVSRPAADHLSFGHGIHYCLGASLALTEIDVALQALLRRTTNWKCEVAQPEWLESINFRFLASLPITFEAIA</sequence>
<proteinExistence type="inferred from homology"/>
<keyword evidence="2 7" id="KW-0349">Heme</keyword>
<dbReference type="InterPro" id="IPR002397">
    <property type="entry name" value="Cyt_P450_B"/>
</dbReference>
<keyword evidence="3 7" id="KW-0479">Metal-binding</keyword>
<dbReference type="InterPro" id="IPR001128">
    <property type="entry name" value="Cyt_P450"/>
</dbReference>
<evidence type="ECO:0000256" key="5">
    <source>
        <dbReference type="ARBA" id="ARBA00023004"/>
    </source>
</evidence>
<dbReference type="PROSITE" id="PS00086">
    <property type="entry name" value="CYTOCHROME_P450"/>
    <property type="match status" value="1"/>
</dbReference>
<dbReference type="GO" id="GO:0004497">
    <property type="term" value="F:monooxygenase activity"/>
    <property type="evidence" value="ECO:0007669"/>
    <property type="project" value="UniProtKB-KW"/>
</dbReference>
<dbReference type="AlphaFoldDB" id="A0A5P2BTQ2"/>
<evidence type="ECO:0000256" key="3">
    <source>
        <dbReference type="ARBA" id="ARBA00022723"/>
    </source>
</evidence>
<dbReference type="Gene3D" id="1.10.630.10">
    <property type="entry name" value="Cytochrome P450"/>
    <property type="match status" value="1"/>
</dbReference>
<comment type="similarity">
    <text evidence="1 7">Belongs to the cytochrome P450 family.</text>
</comment>
<reference evidence="8 9" key="1">
    <citation type="submission" date="2018-05" db="EMBL/GenBank/DDBJ databases">
        <title>Streptomyces venezuelae.</title>
        <authorList>
            <person name="Kim W."/>
            <person name="Lee N."/>
            <person name="Cho B.-K."/>
        </authorList>
    </citation>
    <scope>NUCLEOTIDE SEQUENCE [LARGE SCALE GENOMIC DNA]</scope>
    <source>
        <strain evidence="8 9">ATCC 14584</strain>
    </source>
</reference>
<dbReference type="OrthoDB" id="142769at2"/>
<dbReference type="GO" id="GO:0016705">
    <property type="term" value="F:oxidoreductase activity, acting on paired donors, with incorporation or reduction of molecular oxygen"/>
    <property type="evidence" value="ECO:0007669"/>
    <property type="project" value="InterPro"/>
</dbReference>
<dbReference type="InterPro" id="IPR017972">
    <property type="entry name" value="Cyt_P450_CS"/>
</dbReference>
<dbReference type="Proteomes" id="UP000322927">
    <property type="component" value="Chromosome"/>
</dbReference>
<dbReference type="CDD" id="cd20625">
    <property type="entry name" value="CYP164-like"/>
    <property type="match status" value="1"/>
</dbReference>
<dbReference type="PANTHER" id="PTHR46696:SF1">
    <property type="entry name" value="CYTOCHROME P450 YJIB-RELATED"/>
    <property type="match status" value="1"/>
</dbReference>
<dbReference type="Pfam" id="PF00067">
    <property type="entry name" value="p450"/>
    <property type="match status" value="1"/>
</dbReference>
<evidence type="ECO:0008006" key="10">
    <source>
        <dbReference type="Google" id="ProtNLM"/>
    </source>
</evidence>
<keyword evidence="5 7" id="KW-0408">Iron</keyword>
<organism evidence="8 9">
    <name type="scientific">Streptomyces venezuelae</name>
    <dbReference type="NCBI Taxonomy" id="54571"/>
    <lineage>
        <taxon>Bacteria</taxon>
        <taxon>Bacillati</taxon>
        <taxon>Actinomycetota</taxon>
        <taxon>Actinomycetes</taxon>
        <taxon>Kitasatosporales</taxon>
        <taxon>Streptomycetaceae</taxon>
        <taxon>Streptomyces</taxon>
    </lineage>
</organism>
<evidence type="ECO:0000256" key="4">
    <source>
        <dbReference type="ARBA" id="ARBA00023002"/>
    </source>
</evidence>
<dbReference type="PANTHER" id="PTHR46696">
    <property type="entry name" value="P450, PUTATIVE (EUROFUNG)-RELATED"/>
    <property type="match status" value="1"/>
</dbReference>
<dbReference type="RefSeq" id="WP_150214081.1">
    <property type="nucleotide sequence ID" value="NZ_CP029192.1"/>
</dbReference>
<protein>
    <recommendedName>
        <fullName evidence="10">Cytochrome P450</fullName>
    </recommendedName>
</protein>
<accession>A0A5P2BTQ2</accession>
<name>A0A5P2BTQ2_STRVZ</name>
<keyword evidence="4 7" id="KW-0560">Oxidoreductase</keyword>
<dbReference type="PRINTS" id="PR00359">
    <property type="entry name" value="BP450"/>
</dbReference>
<evidence type="ECO:0000256" key="2">
    <source>
        <dbReference type="ARBA" id="ARBA00022617"/>
    </source>
</evidence>
<dbReference type="EMBL" id="CP029192">
    <property type="protein sequence ID" value="QES32441.1"/>
    <property type="molecule type" value="Genomic_DNA"/>
</dbReference>
<evidence type="ECO:0000313" key="8">
    <source>
        <dbReference type="EMBL" id="QES32441.1"/>
    </source>
</evidence>
<evidence type="ECO:0000256" key="1">
    <source>
        <dbReference type="ARBA" id="ARBA00010617"/>
    </source>
</evidence>
<keyword evidence="6 7" id="KW-0503">Monooxygenase</keyword>
<evidence type="ECO:0000256" key="7">
    <source>
        <dbReference type="RuleBase" id="RU000461"/>
    </source>
</evidence>
<dbReference type="GO" id="GO:0005506">
    <property type="term" value="F:iron ion binding"/>
    <property type="evidence" value="ECO:0007669"/>
    <property type="project" value="InterPro"/>
</dbReference>
<dbReference type="GO" id="GO:0020037">
    <property type="term" value="F:heme binding"/>
    <property type="evidence" value="ECO:0007669"/>
    <property type="project" value="InterPro"/>
</dbReference>
<evidence type="ECO:0000256" key="6">
    <source>
        <dbReference type="ARBA" id="ARBA00023033"/>
    </source>
</evidence>
<dbReference type="SUPFAM" id="SSF48264">
    <property type="entry name" value="Cytochrome P450"/>
    <property type="match status" value="1"/>
</dbReference>
<evidence type="ECO:0000313" key="9">
    <source>
        <dbReference type="Proteomes" id="UP000322927"/>
    </source>
</evidence>
<dbReference type="FunFam" id="1.10.630.10:FF:000018">
    <property type="entry name" value="Cytochrome P450 monooxygenase"/>
    <property type="match status" value="1"/>
</dbReference>
<gene>
    <name evidence="8" type="ORF">DEJ48_02600</name>
</gene>